<dbReference type="Pfam" id="PF00270">
    <property type="entry name" value="DEAD"/>
    <property type="match status" value="1"/>
</dbReference>
<organism evidence="3 4">
    <name type="scientific">Corynebacterium camporealensis</name>
    <dbReference type="NCBI Taxonomy" id="161896"/>
    <lineage>
        <taxon>Bacteria</taxon>
        <taxon>Bacillati</taxon>
        <taxon>Actinomycetota</taxon>
        <taxon>Actinomycetes</taxon>
        <taxon>Mycobacteriales</taxon>
        <taxon>Corynebacteriaceae</taxon>
        <taxon>Corynebacterium</taxon>
    </lineage>
</organism>
<proteinExistence type="predicted"/>
<dbReference type="GO" id="GO:0005524">
    <property type="term" value="F:ATP binding"/>
    <property type="evidence" value="ECO:0007669"/>
    <property type="project" value="UniProtKB-KW"/>
</dbReference>
<keyword evidence="2" id="KW-0067">ATP-binding</keyword>
<dbReference type="OrthoDB" id="3197455at2"/>
<name>A0A0F6TAF1_9CORY</name>
<dbReference type="HOGENOM" id="CLU_001338_1_0_11"/>
<accession>A0A0F6TAF1</accession>
<reference evidence="3 4" key="1">
    <citation type="journal article" date="2015" name="Genome Announc.">
        <title>Complete Genome Sequence of Corynebacterium camporealensis DSM 44610, Isolated from the Milk of a Manchega Sheep with Subclinical Mastitis.</title>
        <authorList>
            <person name="Ruckert C."/>
            <person name="Albersmeier A."/>
            <person name="Winkler A."/>
            <person name="Tauch A."/>
        </authorList>
    </citation>
    <scope>NUCLEOTIDE SEQUENCE [LARGE SCALE GENOMIC DNA]</scope>
    <source>
        <strain evidence="3 4">DSM 44610</strain>
    </source>
</reference>
<evidence type="ECO:0000313" key="3">
    <source>
        <dbReference type="EMBL" id="AKE38546.1"/>
    </source>
</evidence>
<keyword evidence="1" id="KW-0547">Nucleotide-binding</keyword>
<dbReference type="PATRIC" id="fig|161896.4.peg.556"/>
<dbReference type="GO" id="GO:0043138">
    <property type="term" value="F:3'-5' DNA helicase activity"/>
    <property type="evidence" value="ECO:0007669"/>
    <property type="project" value="TreeGrafter"/>
</dbReference>
<sequence length="2148" mass="235405">MSSLIPTYAADHISDGLSEYLTTSFSLAEDLTAQQLRAFLQDPKGGMFYGPYVRTRLPYAAAERKDWDGILGWLPKGFQPYRHQAEAFARLSSRDTATGDMKRPDPTLVVTGTGSGKTEAFLYPILDHCRRVGGKGIKALIMYPMNALATDQERRLAKLLSEEAALAGVSAGLYTGEVATGGRRVVSERGLITDRSVIRDSPPDILLTNYKMLDQLLLRDADQMLWEKSAETLQYLVLDEFHTYDAAQGTDVAMLLRRLGLMLKKHQPKDFLTAEQAKLPLGRVTPVATSATLGGKAGSSSAGATDMLDFAYTVFGERLEPSSVVGETLLTVPQWQETIPELVGQSIVSSTGPSVDVMKSVVDQVATSADDYDAAVHTAMCSQVLSCDEASIESAIAAMAGNELVLSILQAAASPVPLGQDESLVPDGEHSTVPSLVEQVFDGKVLRGNRELCLEFLAIVLSELAYLRAEFGAQRGWDGKKIPGVETHLWVREISRIDRAVGSVSESDGDDDGSGGSQMFRWSDDGKVALPTGHIDTSHSWLPAIYCRRCGRSGWMLGTQPGGDSYETDPARIRQLFRRGPERQRPLIDATSEVIDGAVRGEEENSRVRWLNLATPELSDAEPSDQVKEQDPVAPVLVYVGDDVEDRAKAQSCPSCGEDDAIRFLGSSVATLLSVALSNLFGMDSLDNGEKKTLVFADSVQDAAYRAGFMQNRARAFALRARIWRAVDSYYEDENEGDVPWVTLDLLAERMVEHARSEEDPAAEARSLYELLPPELAEVHTFKPVWDKDATSDQRRHAKDRLKKRLNLDLALQFGDRVDLPRSLVSTGSLSTSVDVSDDILLDAAKSSLVEVMATDDEVLAWARGVLEQMRIQGGIYHPWFKEYLRNDCNPYMLNKRDARAKGVPAFARGNSPSFPRSGEKLKGYQAKKNNSESMPVDAQQGWYARWTKQALAVSTGSAFAAANAVSELFRQLELAEVLRSVPTNSGGRMYYLEPSKIVVGQESNPEILECTACHMRVGVDSSARSALQGAPCFTLSCPGRYEVTAIEDNYYQQLYRSRNTRTVVSAEHTGLVPTAKRKEIEDQFKLPAEKQQADAPNVLVATPTLEMGIDIGDLSTVMLSSLPRTVASYVQRVGRAGRLTGNSLIIALVRGRGTALTKLVHPLETIAGSVTTPAAYLSARDIMHRQFIAYLIDSNEVEARVGQLHNARNVFSDREENLVGVLEELASQDLTAQLDSFISTLARHTSEDVLNELREWASEGGLLGELRAARKDWNDTLYQLFDRQAILRERVEDIDSRLSTGIDDEQLQKMRDTTRAALRFANQQIEKHTEEYWIAALERVGLLPNFTLLDDAVEFHLSVSSFDEEKGAFDTSSYDYSRGVSSALTELAPGNTFYVQGIGAQIDSVELGSHNSALTQWRLCPECSYSEATGAVLSTDDDYAIAAPAAGACPSCGSPAFAERGQLIDVIEMSKVYASVDASRSAISDRDDERRSLMFQTQLSFSVPEGGHGTAWYLAGSGFGMEHLPRVDMRWLNLGKHGGGSKKMLAGSEREAPLFRVCERCGHLDSEAGKNHWSDHAPWCELRDVQDEQVVTFALGRTLSTQGVLIRLPEMLGMLDDSTLPSLVSALLLGFKEYLGGNPEHLNISIVRTESDGQPEDMLLVHDSIPGGTGYLAQFTDPAHVRGLLEVAYKRLVSCACADEERQACPSCLLPYAVSGAVDKTSRQAAVAALAKILADTKHLDADEDPLAVSWQGHITTEVPERSSRSKLEQRFIEQLRAELKKLNASVIEQTIGGHARWDIDFGGRSGHKWVMEEQVQIGGTVPDVVFSTADNQVRNIALYLDGASFHASEVHNRVGDDFAKRNTLYRSGYLPWTLTWQDIDRQQARGNNEGNQPSAWVTARMRNILAKELDISNDRLDLLDQGPFSQLLWLLREPEGTAGNVWKRLSQAAFLEAAFGGTRAGKDTIEHSYRECVNLVVPKNGNMTNGSLSLDNREQELDPEGWRIFIELSNLAYLNADGANVTVEDSIVEPVVAEDAVVPSVSEEVPDSTASLSAEWEAVVDEFDGEDEVQTALRALAEAGVAAPAEDDIGAEVNQVPVVALWPEAKAVLLFAEDLDDVGEELTAEGYTVAGADFETAPDAFVQALR</sequence>
<evidence type="ECO:0000313" key="4">
    <source>
        <dbReference type="Proteomes" id="UP000033566"/>
    </source>
</evidence>
<dbReference type="RefSeq" id="WP_035106806.1">
    <property type="nucleotide sequence ID" value="NZ_CP011311.1"/>
</dbReference>
<dbReference type="SMART" id="SM00487">
    <property type="entry name" value="DEXDc"/>
    <property type="match status" value="1"/>
</dbReference>
<dbReference type="PROSITE" id="PS51194">
    <property type="entry name" value="HELICASE_CTER"/>
    <property type="match status" value="1"/>
</dbReference>
<keyword evidence="3" id="KW-0347">Helicase</keyword>
<dbReference type="InterPro" id="IPR001650">
    <property type="entry name" value="Helicase_C-like"/>
</dbReference>
<evidence type="ECO:0000256" key="2">
    <source>
        <dbReference type="ARBA" id="ARBA00022840"/>
    </source>
</evidence>
<dbReference type="Gene3D" id="3.40.50.300">
    <property type="entry name" value="P-loop containing nucleotide triphosphate hydrolases"/>
    <property type="match status" value="2"/>
</dbReference>
<dbReference type="STRING" id="161896.UL81_02825"/>
<dbReference type="GO" id="GO:0003676">
    <property type="term" value="F:nucleic acid binding"/>
    <property type="evidence" value="ECO:0007669"/>
    <property type="project" value="InterPro"/>
</dbReference>
<keyword evidence="3" id="KW-0378">Hydrolase</keyword>
<protein>
    <submittedName>
        <fullName evidence="3">Helicase family protein with metal-binding cysteine cluster</fullName>
    </submittedName>
</protein>
<dbReference type="PANTHER" id="PTHR47957">
    <property type="entry name" value="ATP-DEPENDENT HELICASE HRQ1"/>
    <property type="match status" value="1"/>
</dbReference>
<dbReference type="KEGG" id="ccj:UL81_02825"/>
<dbReference type="PROSITE" id="PS51192">
    <property type="entry name" value="HELICASE_ATP_BIND_1"/>
    <property type="match status" value="1"/>
</dbReference>
<dbReference type="Proteomes" id="UP000033566">
    <property type="component" value="Chromosome"/>
</dbReference>
<evidence type="ECO:0000256" key="1">
    <source>
        <dbReference type="ARBA" id="ARBA00022741"/>
    </source>
</evidence>
<dbReference type="GO" id="GO:0006289">
    <property type="term" value="P:nucleotide-excision repair"/>
    <property type="evidence" value="ECO:0007669"/>
    <property type="project" value="TreeGrafter"/>
</dbReference>
<dbReference type="PANTHER" id="PTHR47957:SF3">
    <property type="entry name" value="ATP-DEPENDENT HELICASE HRQ1"/>
    <property type="match status" value="1"/>
</dbReference>
<dbReference type="InterPro" id="IPR011545">
    <property type="entry name" value="DEAD/DEAH_box_helicase_dom"/>
</dbReference>
<dbReference type="Pfam" id="PF09369">
    <property type="entry name" value="MZB"/>
    <property type="match status" value="1"/>
</dbReference>
<dbReference type="Pfam" id="PF00271">
    <property type="entry name" value="Helicase_C"/>
    <property type="match status" value="1"/>
</dbReference>
<keyword evidence="4" id="KW-1185">Reference proteome</keyword>
<dbReference type="EMBL" id="CP011311">
    <property type="protein sequence ID" value="AKE38546.1"/>
    <property type="molecule type" value="Genomic_DNA"/>
</dbReference>
<dbReference type="SMART" id="SM00490">
    <property type="entry name" value="HELICc"/>
    <property type="match status" value="1"/>
</dbReference>
<dbReference type="InterPro" id="IPR018973">
    <property type="entry name" value="MZB"/>
</dbReference>
<dbReference type="GO" id="GO:0036297">
    <property type="term" value="P:interstrand cross-link repair"/>
    <property type="evidence" value="ECO:0007669"/>
    <property type="project" value="TreeGrafter"/>
</dbReference>
<dbReference type="SUPFAM" id="SSF52540">
    <property type="entry name" value="P-loop containing nucleoside triphosphate hydrolases"/>
    <property type="match status" value="2"/>
</dbReference>
<dbReference type="InterPro" id="IPR014001">
    <property type="entry name" value="Helicase_ATP-bd"/>
</dbReference>
<gene>
    <name evidence="3" type="ORF">UL81_02825</name>
</gene>
<dbReference type="InterPro" id="IPR027417">
    <property type="entry name" value="P-loop_NTPase"/>
</dbReference>